<dbReference type="Proteomes" id="UP001165083">
    <property type="component" value="Unassembled WGS sequence"/>
</dbReference>
<gene>
    <name evidence="3" type="ORF">Plil01_000221900</name>
</gene>
<feature type="transmembrane region" description="Helical" evidence="2">
    <location>
        <begin position="12"/>
        <end position="33"/>
    </location>
</feature>
<keyword evidence="4" id="KW-1185">Reference proteome</keyword>
<dbReference type="OrthoDB" id="443402at2759"/>
<evidence type="ECO:0000313" key="3">
    <source>
        <dbReference type="EMBL" id="GMF11524.1"/>
    </source>
</evidence>
<keyword evidence="2" id="KW-1133">Transmembrane helix</keyword>
<name>A0A9W6WNQ7_9STRA</name>
<proteinExistence type="predicted"/>
<sequence length="84" mass="9722">MSWGTATVYIHVGHYELISILLRTHLQVFVFALQQRRRKIGRWAAQMLRGGHSTRTDLLQQQQSQKQQKEEGQLTSAADDSKEE</sequence>
<accession>A0A9W6WNQ7</accession>
<protein>
    <submittedName>
        <fullName evidence="3">Unnamed protein product</fullName>
    </submittedName>
</protein>
<evidence type="ECO:0000256" key="1">
    <source>
        <dbReference type="SAM" id="MobiDB-lite"/>
    </source>
</evidence>
<keyword evidence="2" id="KW-0812">Transmembrane</keyword>
<feature type="region of interest" description="Disordered" evidence="1">
    <location>
        <begin position="54"/>
        <end position="84"/>
    </location>
</feature>
<evidence type="ECO:0000313" key="4">
    <source>
        <dbReference type="Proteomes" id="UP001165083"/>
    </source>
</evidence>
<keyword evidence="2" id="KW-0472">Membrane</keyword>
<comment type="caution">
    <text evidence="3">The sequence shown here is derived from an EMBL/GenBank/DDBJ whole genome shotgun (WGS) entry which is preliminary data.</text>
</comment>
<evidence type="ECO:0000256" key="2">
    <source>
        <dbReference type="SAM" id="Phobius"/>
    </source>
</evidence>
<dbReference type="EMBL" id="BSXW01000077">
    <property type="protein sequence ID" value="GMF11524.1"/>
    <property type="molecule type" value="Genomic_DNA"/>
</dbReference>
<organism evidence="3 4">
    <name type="scientific">Phytophthora lilii</name>
    <dbReference type="NCBI Taxonomy" id="2077276"/>
    <lineage>
        <taxon>Eukaryota</taxon>
        <taxon>Sar</taxon>
        <taxon>Stramenopiles</taxon>
        <taxon>Oomycota</taxon>
        <taxon>Peronosporomycetes</taxon>
        <taxon>Peronosporales</taxon>
        <taxon>Peronosporaceae</taxon>
        <taxon>Phytophthora</taxon>
    </lineage>
</organism>
<dbReference type="AlphaFoldDB" id="A0A9W6WNQ7"/>
<reference evidence="3" key="1">
    <citation type="submission" date="2023-04" db="EMBL/GenBank/DDBJ databases">
        <title>Phytophthora lilii NBRC 32176.</title>
        <authorList>
            <person name="Ichikawa N."/>
            <person name="Sato H."/>
            <person name="Tonouchi N."/>
        </authorList>
    </citation>
    <scope>NUCLEOTIDE SEQUENCE</scope>
    <source>
        <strain evidence="3">NBRC 32176</strain>
    </source>
</reference>